<evidence type="ECO:0000313" key="1">
    <source>
        <dbReference type="EMBL" id="KAH6925072.1"/>
    </source>
</evidence>
<gene>
    <name evidence="1" type="ORF">HPB50_000294</name>
</gene>
<reference evidence="1" key="1">
    <citation type="submission" date="2020-05" db="EMBL/GenBank/DDBJ databases">
        <title>Large-scale comparative analyses of tick genomes elucidate their genetic diversity and vector capacities.</title>
        <authorList>
            <person name="Jia N."/>
            <person name="Wang J."/>
            <person name="Shi W."/>
            <person name="Du L."/>
            <person name="Sun Y."/>
            <person name="Zhan W."/>
            <person name="Jiang J."/>
            <person name="Wang Q."/>
            <person name="Zhang B."/>
            <person name="Ji P."/>
            <person name="Sakyi L.B."/>
            <person name="Cui X."/>
            <person name="Yuan T."/>
            <person name="Jiang B."/>
            <person name="Yang W."/>
            <person name="Lam T.T.-Y."/>
            <person name="Chang Q."/>
            <person name="Ding S."/>
            <person name="Wang X."/>
            <person name="Zhu J."/>
            <person name="Ruan X."/>
            <person name="Zhao L."/>
            <person name="Wei J."/>
            <person name="Que T."/>
            <person name="Du C."/>
            <person name="Cheng J."/>
            <person name="Dai P."/>
            <person name="Han X."/>
            <person name="Huang E."/>
            <person name="Gao Y."/>
            <person name="Liu J."/>
            <person name="Shao H."/>
            <person name="Ye R."/>
            <person name="Li L."/>
            <person name="Wei W."/>
            <person name="Wang X."/>
            <person name="Wang C."/>
            <person name="Yang T."/>
            <person name="Huo Q."/>
            <person name="Li W."/>
            <person name="Guo W."/>
            <person name="Chen H."/>
            <person name="Zhou L."/>
            <person name="Ni X."/>
            <person name="Tian J."/>
            <person name="Zhou Y."/>
            <person name="Sheng Y."/>
            <person name="Liu T."/>
            <person name="Pan Y."/>
            <person name="Xia L."/>
            <person name="Li J."/>
            <person name="Zhao F."/>
            <person name="Cao W."/>
        </authorList>
    </citation>
    <scope>NUCLEOTIDE SEQUENCE</scope>
    <source>
        <strain evidence="1">Hyas-2018</strain>
    </source>
</reference>
<evidence type="ECO:0000313" key="2">
    <source>
        <dbReference type="Proteomes" id="UP000821845"/>
    </source>
</evidence>
<sequence>MKLRQQGFQLADEETKPRGSGDKGVSMLIGSDQLWKIVSGDIIRSTEVEGLVAVKTTLGWTLQGPVKKTSFVNGTSKVMI</sequence>
<comment type="caution">
    <text evidence="1">The sequence shown here is derived from an EMBL/GenBank/DDBJ whole genome shotgun (WGS) entry which is preliminary data.</text>
</comment>
<dbReference type="EMBL" id="CM023487">
    <property type="protein sequence ID" value="KAH6925072.1"/>
    <property type="molecule type" value="Genomic_DNA"/>
</dbReference>
<name>A0ACB7RW05_HYAAI</name>
<organism evidence="1 2">
    <name type="scientific">Hyalomma asiaticum</name>
    <name type="common">Tick</name>
    <dbReference type="NCBI Taxonomy" id="266040"/>
    <lineage>
        <taxon>Eukaryota</taxon>
        <taxon>Metazoa</taxon>
        <taxon>Ecdysozoa</taxon>
        <taxon>Arthropoda</taxon>
        <taxon>Chelicerata</taxon>
        <taxon>Arachnida</taxon>
        <taxon>Acari</taxon>
        <taxon>Parasitiformes</taxon>
        <taxon>Ixodida</taxon>
        <taxon>Ixodoidea</taxon>
        <taxon>Ixodidae</taxon>
        <taxon>Hyalomminae</taxon>
        <taxon>Hyalomma</taxon>
    </lineage>
</organism>
<proteinExistence type="predicted"/>
<accession>A0ACB7RW05</accession>
<protein>
    <submittedName>
        <fullName evidence="1">Uncharacterized protein</fullName>
    </submittedName>
</protein>
<keyword evidence="2" id="KW-1185">Reference proteome</keyword>
<dbReference type="Proteomes" id="UP000821845">
    <property type="component" value="Chromosome 7"/>
</dbReference>